<dbReference type="PROSITE" id="PS00018">
    <property type="entry name" value="EF_HAND_1"/>
    <property type="match status" value="2"/>
</dbReference>
<dbReference type="SMR" id="A0A182FS77"/>
<keyword evidence="18" id="KW-1015">Disulfide bond</keyword>
<dbReference type="VEuPathDB" id="VectorBase:AALB20_035281"/>
<evidence type="ECO:0000256" key="3">
    <source>
        <dbReference type="ARBA" id="ARBA00004567"/>
    </source>
</evidence>
<evidence type="ECO:0000256" key="10">
    <source>
        <dbReference type="ARBA" id="ARBA00022925"/>
    </source>
</evidence>
<keyword evidence="8" id="KW-0509">mRNA transport</keyword>
<keyword evidence="15 24" id="KW-0297">G-protein coupled receptor</keyword>
<feature type="transmembrane region" description="Helical" evidence="24">
    <location>
        <begin position="765"/>
        <end position="787"/>
    </location>
</feature>
<evidence type="ECO:0000259" key="27">
    <source>
        <dbReference type="PROSITE" id="PS50222"/>
    </source>
</evidence>
<keyword evidence="9" id="KW-0106">Calcium</keyword>
<dbReference type="Proteomes" id="UP000069272">
    <property type="component" value="Chromosome 2R"/>
</dbReference>
<feature type="transmembrane region" description="Helical" evidence="24">
    <location>
        <begin position="814"/>
        <end position="837"/>
    </location>
</feature>
<organism evidence="29 30">
    <name type="scientific">Anopheles albimanus</name>
    <name type="common">New world malaria mosquito</name>
    <dbReference type="NCBI Taxonomy" id="7167"/>
    <lineage>
        <taxon>Eukaryota</taxon>
        <taxon>Metazoa</taxon>
        <taxon>Ecdysozoa</taxon>
        <taxon>Arthropoda</taxon>
        <taxon>Hexapoda</taxon>
        <taxon>Insecta</taxon>
        <taxon>Pterygota</taxon>
        <taxon>Neoptera</taxon>
        <taxon>Endopterygota</taxon>
        <taxon>Diptera</taxon>
        <taxon>Nematocera</taxon>
        <taxon>Culicoidea</taxon>
        <taxon>Culicidae</taxon>
        <taxon>Anophelinae</taxon>
        <taxon>Anopheles</taxon>
    </lineage>
</organism>
<evidence type="ECO:0000256" key="11">
    <source>
        <dbReference type="ARBA" id="ARBA00022927"/>
    </source>
</evidence>
<dbReference type="GO" id="GO:0017056">
    <property type="term" value="F:structural constituent of nuclear pore"/>
    <property type="evidence" value="ECO:0007669"/>
    <property type="project" value="InterPro"/>
</dbReference>
<dbReference type="PROSITE" id="PS00237">
    <property type="entry name" value="G_PROTEIN_RECEP_F1_1"/>
    <property type="match status" value="1"/>
</dbReference>
<evidence type="ECO:0000256" key="1">
    <source>
        <dbReference type="ARBA" id="ARBA00002881"/>
    </source>
</evidence>
<dbReference type="GO" id="GO:0007601">
    <property type="term" value="P:visual perception"/>
    <property type="evidence" value="ECO:0007669"/>
    <property type="project" value="UniProtKB-KW"/>
</dbReference>
<evidence type="ECO:0000259" key="28">
    <source>
        <dbReference type="PROSITE" id="PS50262"/>
    </source>
</evidence>
<keyword evidence="21 24" id="KW-0807">Transducer</keyword>
<dbReference type="InterPro" id="IPR018247">
    <property type="entry name" value="EF_Hand_1_Ca_BS"/>
</dbReference>
<dbReference type="InterPro" id="IPR001391">
    <property type="entry name" value="Opsin_lateye"/>
</dbReference>
<keyword evidence="30" id="KW-1185">Reference proteome</keyword>
<dbReference type="PRINTS" id="PR00237">
    <property type="entry name" value="GPCRRHODOPSN"/>
</dbReference>
<evidence type="ECO:0000256" key="12">
    <source>
        <dbReference type="ARBA" id="ARBA00022989"/>
    </source>
</evidence>
<dbReference type="InterPro" id="IPR001760">
    <property type="entry name" value="Opsin"/>
</dbReference>
<dbReference type="Pfam" id="PF10168">
    <property type="entry name" value="Nup88"/>
    <property type="match status" value="3"/>
</dbReference>
<dbReference type="PANTHER" id="PTHR13257:SF0">
    <property type="entry name" value="NUCLEAR PORE COMPLEX PROTEIN NUP88"/>
    <property type="match status" value="1"/>
</dbReference>
<proteinExistence type="inferred from homology"/>
<dbReference type="InterPro" id="IPR002048">
    <property type="entry name" value="EF_hand_dom"/>
</dbReference>
<dbReference type="PROSITE" id="PS50262">
    <property type="entry name" value="G_PROTEIN_RECEP_F1_2"/>
    <property type="match status" value="1"/>
</dbReference>
<evidence type="ECO:0000256" key="16">
    <source>
        <dbReference type="ARBA" id="ARBA00023132"/>
    </source>
</evidence>
<dbReference type="PROSITE" id="PS50222">
    <property type="entry name" value="EF_HAND_2"/>
    <property type="match status" value="1"/>
</dbReference>
<feature type="compositionally biased region" description="Basic and acidic residues" evidence="26">
    <location>
        <begin position="1110"/>
        <end position="1122"/>
    </location>
</feature>
<keyword evidence="13 24" id="KW-0157">Chromophore</keyword>
<evidence type="ECO:0000256" key="22">
    <source>
        <dbReference type="ARBA" id="ARBA00023242"/>
    </source>
</evidence>
<evidence type="ECO:0000256" key="25">
    <source>
        <dbReference type="SAM" id="Coils"/>
    </source>
</evidence>
<evidence type="ECO:0000256" key="23">
    <source>
        <dbReference type="ARBA" id="ARBA00023305"/>
    </source>
</evidence>
<dbReference type="GO" id="GO:0016020">
    <property type="term" value="C:membrane"/>
    <property type="evidence" value="ECO:0007669"/>
    <property type="project" value="UniProtKB-SubCell"/>
</dbReference>
<comment type="caution">
    <text evidence="24">Lacks conserved residue(s) required for the propagation of feature annotation.</text>
</comment>
<dbReference type="GO" id="GO:0007602">
    <property type="term" value="P:phototransduction"/>
    <property type="evidence" value="ECO:0007669"/>
    <property type="project" value="UniProtKB-KW"/>
</dbReference>
<feature type="transmembrane region" description="Helical" evidence="24">
    <location>
        <begin position="724"/>
        <end position="745"/>
    </location>
</feature>
<dbReference type="Pfam" id="PF00001">
    <property type="entry name" value="7tm_1"/>
    <property type="match status" value="1"/>
</dbReference>
<dbReference type="GO" id="GO:0008020">
    <property type="term" value="F:G protein-coupled photoreceptor activity"/>
    <property type="evidence" value="ECO:0007669"/>
    <property type="project" value="UniProtKB-ARBA"/>
</dbReference>
<feature type="region of interest" description="Disordered" evidence="26">
    <location>
        <begin position="1090"/>
        <end position="1122"/>
    </location>
</feature>
<keyword evidence="11" id="KW-0653">Protein transport</keyword>
<evidence type="ECO:0000256" key="5">
    <source>
        <dbReference type="ARBA" id="ARBA00022543"/>
    </source>
</evidence>
<feature type="transmembrane region" description="Helical" evidence="24">
    <location>
        <begin position="876"/>
        <end position="894"/>
    </location>
</feature>
<accession>A0A182FS77</accession>
<evidence type="ECO:0000256" key="26">
    <source>
        <dbReference type="SAM" id="MobiDB-lite"/>
    </source>
</evidence>
<dbReference type="GO" id="GO:0000056">
    <property type="term" value="P:ribosomal small subunit export from nucleus"/>
    <property type="evidence" value="ECO:0007669"/>
    <property type="project" value="InterPro"/>
</dbReference>
<feature type="domain" description="G-protein coupled receptors family 1 profile" evidence="28">
    <location>
        <begin position="666"/>
        <end position="928"/>
    </location>
</feature>
<dbReference type="FunFam" id="1.20.1070.10:FF:000044">
    <property type="entry name" value="Opsin, ultraviolet-sensitive"/>
    <property type="match status" value="1"/>
</dbReference>
<evidence type="ECO:0000313" key="30">
    <source>
        <dbReference type="Proteomes" id="UP000069272"/>
    </source>
</evidence>
<evidence type="ECO:0000256" key="4">
    <source>
        <dbReference type="ARBA" id="ARBA00022448"/>
    </source>
</evidence>
<evidence type="ECO:0000313" key="29">
    <source>
        <dbReference type="EnsemblMetazoa" id="AALB009403-PA"/>
    </source>
</evidence>
<evidence type="ECO:0000256" key="15">
    <source>
        <dbReference type="ARBA" id="ARBA00023040"/>
    </source>
</evidence>
<evidence type="ECO:0000256" key="21">
    <source>
        <dbReference type="ARBA" id="ARBA00023224"/>
    </source>
</evidence>
<evidence type="ECO:0000256" key="8">
    <source>
        <dbReference type="ARBA" id="ARBA00022816"/>
    </source>
</evidence>
<keyword evidence="23" id="KW-0844">Vision</keyword>
<evidence type="ECO:0000256" key="24">
    <source>
        <dbReference type="RuleBase" id="RU004951"/>
    </source>
</evidence>
<dbReference type="SUPFAM" id="SSF81321">
    <property type="entry name" value="Family A G protein-coupled receptor-like"/>
    <property type="match status" value="1"/>
</dbReference>
<dbReference type="InterPro" id="IPR011992">
    <property type="entry name" value="EF-hand-dom_pair"/>
</dbReference>
<keyword evidence="12 24" id="KW-1133">Transmembrane helix</keyword>
<dbReference type="VEuPathDB" id="VectorBase:AALB017638"/>
<dbReference type="VEuPathDB" id="VectorBase:AALB20_034310"/>
<keyword evidence="16" id="KW-0906">Nuclear pore complex</keyword>
<dbReference type="InterPro" id="IPR027430">
    <property type="entry name" value="Retinal_BS"/>
</dbReference>
<dbReference type="Gene3D" id="1.10.238.10">
    <property type="entry name" value="EF-hand"/>
    <property type="match status" value="1"/>
</dbReference>
<keyword evidence="5 24" id="KW-0600">Photoreceptor protein</keyword>
<keyword evidence="17 24" id="KW-0472">Membrane</keyword>
<dbReference type="InterPro" id="IPR037700">
    <property type="entry name" value="NUP88/NUP82"/>
</dbReference>
<feature type="coiled-coil region" evidence="25">
    <location>
        <begin position="537"/>
        <end position="571"/>
    </location>
</feature>
<keyword evidence="7 24" id="KW-0812">Transmembrane</keyword>
<keyword evidence="10 24" id="KW-0681">Retinal protein</keyword>
<keyword evidence="25" id="KW-0175">Coiled coil</keyword>
<evidence type="ECO:0000256" key="20">
    <source>
        <dbReference type="ARBA" id="ARBA00023180"/>
    </source>
</evidence>
<dbReference type="GO" id="GO:0006406">
    <property type="term" value="P:mRNA export from nucleus"/>
    <property type="evidence" value="ECO:0007669"/>
    <property type="project" value="TreeGrafter"/>
</dbReference>
<sequence>MTTTAGCRAYNLDEHLFTESATLELLQIRWHPASPTDSHLLVLLSDNSIRVYDVDSLRHVWRIGPTPTPQAVTISGAGKGAGETASTVSAAAAAATQGSPGTVTPGAGISAKLAYLNSLGDTAVDFDIAPPRVVSSTIGATTPTTAPASATAATTTMFLSTTVPAVTTATAKPAPTTPNEGGALMNDSLPAQKNKNDAAKVEWPIVILRGDGNVYVLCAGIDTNRPKLQGPISIQPQVDDNYGLDSCSLIVIPTLPPTVIIAESTGKTHHALFLEEECPLERSLTQQQQQQQYQPVPVEELLNLTLYPCEWYLHVLETVELELGLPGVQEAKESAKTYTCPLHLKRDPLNDARYFVYHNAGLHAITLDFTRQLHEFVRYDGGEDLTEKYPLFNTHSRAEYVVCTKALQNANTNAVLGFTLLQSPSGLVLLLASGQVVSLDLITDHSLIRSLPLTAGGNNKSSNNSDSPVKTMLKDSFQKRIQMILKTGLTQPILKLDQTTEPTPQESFELLTQMTRMLRDHYFVRHERARQEIEKRVHVLKLLKQQQLADIEELQAEKLKIRETAERLAETYEDLCDKQNALFKRTSNTVCKEQPTGSVPTMAAFVEPHFDAWTQGASNMSVVDKVPPEMLHMVHPHWNQFPPMNPLWHSILGFAIFVLGMVSMIGNGCVIYIFTNTKPLRTPSNLLVVNLAFSDFFMMFTMGPPMVINCWHETWTFGPFACELYAMLGSLFGCASIWTMTMIAFDRYNVIVKGLSAKPMTNNGALLRIFAIWAFALFWTLAPLFGWNRYVPEGNMTACGTDYLTTTWLSRSYIIIYAIFVYWLPLLTIIYSYTFILKAVSAHEKNMREQAKKMNVASLRSQEAQNTSTEMKLAKVALVTISLWFMAWTPYLVINFTGIFKAAPISPLATIWGSLFAKANAVYNPIVYGISHPKYRAALYQKFPAQEAVRLATLRLPKGSYSEKKFAEMIDKIHQSVKVLQKNVDQVKQKISTQQVQMESRKKNVKEKSFTLPVKQEEIIKQIIGEISFWAINLEAASLIERQFGALSSTLSIAETPLALGKINASYLQDSNQLKQGFLSTAVRKYSKKTAAPERAYNSDSDSDSDDERDTPRRQRKERGNSEFWRRKMRTLHGLLDVNKDGVISYDDFMLLTEKFASLGHLDAKAKNEFRDIMRTTWEQQWGEITPYNLVTVEQYLTEMHHVVNDKDLKKKVHRFLPYLYKAVDKDRSGSISLNEFKLFFRCLGLTEENAAVSFAVIDKNGDGQITLDEFVKLGKDFFVTEKETHVSRMFWGPLVDH</sequence>
<comment type="function">
    <text evidence="1">Visual pigments are the light-absorbing molecules that mediate vision. They consist of an apoprotein, opsin, covalently linked to cis-retinal.</text>
</comment>
<dbReference type="PRINTS" id="PR00238">
    <property type="entry name" value="OPSIN"/>
</dbReference>
<dbReference type="PANTHER" id="PTHR13257">
    <property type="entry name" value="NUCLEOPORIN NUP84-RELATED"/>
    <property type="match status" value="1"/>
</dbReference>
<name>A0A182FS77_ANOAL</name>
<feature type="coiled-coil region" evidence="25">
    <location>
        <begin position="970"/>
        <end position="997"/>
    </location>
</feature>
<dbReference type="Pfam" id="PF13202">
    <property type="entry name" value="EF-hand_5"/>
    <property type="match status" value="1"/>
</dbReference>
<comment type="similarity">
    <text evidence="24">Belongs to the G-protein coupled receptor 1 family. Opsin subfamily.</text>
</comment>
<dbReference type="Pfam" id="PF13499">
    <property type="entry name" value="EF-hand_7"/>
    <property type="match status" value="1"/>
</dbReference>
<dbReference type="InterPro" id="IPR017452">
    <property type="entry name" value="GPCR_Rhodpsn_7TM"/>
</dbReference>
<evidence type="ECO:0000256" key="18">
    <source>
        <dbReference type="ARBA" id="ARBA00023157"/>
    </source>
</evidence>
<dbReference type="InterPro" id="IPR000276">
    <property type="entry name" value="GPCR_Rhodpsn"/>
</dbReference>
<evidence type="ECO:0000256" key="7">
    <source>
        <dbReference type="ARBA" id="ARBA00022692"/>
    </source>
</evidence>
<dbReference type="GO" id="GO:0005509">
    <property type="term" value="F:calcium ion binding"/>
    <property type="evidence" value="ECO:0007669"/>
    <property type="project" value="InterPro"/>
</dbReference>
<dbReference type="GO" id="GO:0006606">
    <property type="term" value="P:protein import into nucleus"/>
    <property type="evidence" value="ECO:0007669"/>
    <property type="project" value="TreeGrafter"/>
</dbReference>
<evidence type="ECO:0000256" key="19">
    <source>
        <dbReference type="ARBA" id="ARBA00023170"/>
    </source>
</evidence>
<dbReference type="SMART" id="SM00054">
    <property type="entry name" value="EFh"/>
    <property type="match status" value="3"/>
</dbReference>
<protein>
    <recommendedName>
        <fullName evidence="31">G-protein coupled receptors family 1 profile domain-containing protein</fullName>
    </recommendedName>
</protein>
<reference evidence="29 30" key="1">
    <citation type="journal article" date="2017" name="G3 (Bethesda)">
        <title>The Physical Genome Mapping of Anopheles albimanus Corrected Scaffold Misassemblies and Identified Interarm Rearrangements in Genus Anopheles.</title>
        <authorList>
            <person name="Artemov G.N."/>
            <person name="Peery A.N."/>
            <person name="Jiang X."/>
            <person name="Tu Z."/>
            <person name="Stegniy V.N."/>
            <person name="Sharakhova M.V."/>
            <person name="Sharakhov I.V."/>
        </authorList>
    </citation>
    <scope>NUCLEOTIDE SEQUENCE [LARGE SCALE GENOMIC DNA]</scope>
    <source>
        <strain evidence="29 30">ALBI9_A</strain>
    </source>
</reference>
<dbReference type="CDD" id="cd00051">
    <property type="entry name" value="EFh"/>
    <property type="match status" value="1"/>
</dbReference>
<dbReference type="GO" id="GO:0000055">
    <property type="term" value="P:ribosomal large subunit export from nucleus"/>
    <property type="evidence" value="ECO:0007669"/>
    <property type="project" value="InterPro"/>
</dbReference>
<dbReference type="InterPro" id="IPR019321">
    <property type="entry name" value="Nucleoporin_Nup88"/>
</dbReference>
<evidence type="ECO:0000256" key="17">
    <source>
        <dbReference type="ARBA" id="ARBA00023136"/>
    </source>
</evidence>
<dbReference type="EnsemblMetazoa" id="AALB009403-RA">
    <property type="protein sequence ID" value="AALB009403-PA"/>
    <property type="gene ID" value="AALB009403"/>
</dbReference>
<comment type="subcellular location">
    <subcellularLocation>
        <location evidence="2 24">Membrane</location>
        <topology evidence="2 24">Multi-pass membrane protein</topology>
    </subcellularLocation>
    <subcellularLocation>
        <location evidence="3">Nucleus</location>
        <location evidence="3">Nuclear pore complex</location>
    </subcellularLocation>
</comment>
<dbReference type="VEuPathDB" id="VectorBase:AALB017637"/>
<feature type="domain" description="EF-hand" evidence="27">
    <location>
        <begin position="1246"/>
        <end position="1281"/>
    </location>
</feature>
<dbReference type="CDD" id="cd15079">
    <property type="entry name" value="7tmA_photoreceptors_insect"/>
    <property type="match status" value="1"/>
</dbReference>
<dbReference type="VEuPathDB" id="VectorBase:AALB20_032368"/>
<dbReference type="SUPFAM" id="SSF47473">
    <property type="entry name" value="EF-hand"/>
    <property type="match status" value="1"/>
</dbReference>
<dbReference type="PRINTS" id="PR00578">
    <property type="entry name" value="OPSINLTRLEYE"/>
</dbReference>
<dbReference type="PROSITE" id="PS00238">
    <property type="entry name" value="OPSIN"/>
    <property type="match status" value="1"/>
</dbReference>
<evidence type="ECO:0000256" key="6">
    <source>
        <dbReference type="ARBA" id="ARBA00022606"/>
    </source>
</evidence>
<keyword evidence="6 24" id="KW-0716">Sensory transduction</keyword>
<feature type="transmembrane region" description="Helical" evidence="24">
    <location>
        <begin position="647"/>
        <end position="674"/>
    </location>
</feature>
<keyword evidence="19 24" id="KW-0675">Receptor</keyword>
<keyword evidence="4" id="KW-0813">Transport</keyword>
<keyword evidence="22" id="KW-0539">Nucleus</keyword>
<evidence type="ECO:0008006" key="31">
    <source>
        <dbReference type="Google" id="ProtNLM"/>
    </source>
</evidence>
<keyword evidence="14" id="KW-0811">Translocation</keyword>
<feature type="transmembrane region" description="Helical" evidence="24">
    <location>
        <begin position="686"/>
        <end position="704"/>
    </location>
</feature>
<dbReference type="GO" id="GO:0005643">
    <property type="term" value="C:nuclear pore"/>
    <property type="evidence" value="ECO:0007669"/>
    <property type="project" value="UniProtKB-SubCell"/>
</dbReference>
<dbReference type="STRING" id="7167.A0A182FS77"/>
<evidence type="ECO:0000256" key="14">
    <source>
        <dbReference type="ARBA" id="ARBA00023010"/>
    </source>
</evidence>
<evidence type="ECO:0000256" key="9">
    <source>
        <dbReference type="ARBA" id="ARBA00022837"/>
    </source>
</evidence>
<evidence type="ECO:0000256" key="13">
    <source>
        <dbReference type="ARBA" id="ARBA00022991"/>
    </source>
</evidence>
<reference evidence="29" key="2">
    <citation type="submission" date="2022-08" db="UniProtKB">
        <authorList>
            <consortium name="EnsemblMetazoa"/>
        </authorList>
    </citation>
    <scope>IDENTIFICATION</scope>
    <source>
        <strain evidence="29">STECLA/ALBI9_A</strain>
    </source>
</reference>
<evidence type="ECO:0000256" key="2">
    <source>
        <dbReference type="ARBA" id="ARBA00004141"/>
    </source>
</evidence>
<dbReference type="VEuPathDB" id="VectorBase:AALB017639"/>
<dbReference type="Gene3D" id="1.20.1070.10">
    <property type="entry name" value="Rhodopsin 7-helix transmembrane proteins"/>
    <property type="match status" value="1"/>
</dbReference>
<keyword evidence="20" id="KW-0325">Glycoprotein</keyword>